<feature type="region of interest" description="Disordered" evidence="1">
    <location>
        <begin position="1"/>
        <end position="30"/>
    </location>
</feature>
<dbReference type="Proteomes" id="UP001189429">
    <property type="component" value="Unassembled WGS sequence"/>
</dbReference>
<gene>
    <name evidence="2" type="ORF">PCOR1329_LOCUS84178</name>
</gene>
<keyword evidence="3" id="KW-1185">Reference proteome</keyword>
<dbReference type="EMBL" id="CAUYUJ010022281">
    <property type="protein sequence ID" value="CAK0909865.1"/>
    <property type="molecule type" value="Genomic_DNA"/>
</dbReference>
<accession>A0ABN9YEG6</accession>
<reference evidence="2" key="1">
    <citation type="submission" date="2023-10" db="EMBL/GenBank/DDBJ databases">
        <authorList>
            <person name="Chen Y."/>
            <person name="Shah S."/>
            <person name="Dougan E. K."/>
            <person name="Thang M."/>
            <person name="Chan C."/>
        </authorList>
    </citation>
    <scope>NUCLEOTIDE SEQUENCE [LARGE SCALE GENOMIC DNA]</scope>
</reference>
<name>A0ABN9YEG6_9DINO</name>
<organism evidence="2 3">
    <name type="scientific">Prorocentrum cordatum</name>
    <dbReference type="NCBI Taxonomy" id="2364126"/>
    <lineage>
        <taxon>Eukaryota</taxon>
        <taxon>Sar</taxon>
        <taxon>Alveolata</taxon>
        <taxon>Dinophyceae</taxon>
        <taxon>Prorocentrales</taxon>
        <taxon>Prorocentraceae</taxon>
        <taxon>Prorocentrum</taxon>
    </lineage>
</organism>
<evidence type="ECO:0000313" key="2">
    <source>
        <dbReference type="EMBL" id="CAK0909865.1"/>
    </source>
</evidence>
<evidence type="ECO:0000256" key="1">
    <source>
        <dbReference type="SAM" id="MobiDB-lite"/>
    </source>
</evidence>
<proteinExistence type="predicted"/>
<comment type="caution">
    <text evidence="2">The sequence shown here is derived from an EMBL/GenBank/DDBJ whole genome shotgun (WGS) entry which is preliminary data.</text>
</comment>
<protein>
    <submittedName>
        <fullName evidence="2">Uncharacterized protein</fullName>
    </submittedName>
</protein>
<sequence>MKKKAPVKSKIGKQAQRNAARKKRVIMGDETFLNKGKRSKLNKNARPKKDQEMAMDLRLIGLRKGDLFASDEWGGWGYSTNAIEAKWSVVKRWVRSKYGGRLPRHNDRRKWRVLLQEFQCRQKCGTHTRDFGNSYKAPLKVFLAHIAEH</sequence>
<feature type="compositionally biased region" description="Basic residues" evidence="1">
    <location>
        <begin position="1"/>
        <end position="11"/>
    </location>
</feature>
<evidence type="ECO:0000313" key="3">
    <source>
        <dbReference type="Proteomes" id="UP001189429"/>
    </source>
</evidence>